<dbReference type="OrthoDB" id="1703116at2759"/>
<evidence type="ECO:0000256" key="10">
    <source>
        <dbReference type="SAM" id="SignalP"/>
    </source>
</evidence>
<keyword evidence="9" id="KW-0812">Transmembrane</keyword>
<dbReference type="CDD" id="cd23509">
    <property type="entry name" value="Gnk2-like"/>
    <property type="match status" value="2"/>
</dbReference>
<keyword evidence="2" id="KW-0808">Transferase</keyword>
<dbReference type="PROSITE" id="PS51473">
    <property type="entry name" value="GNK2"/>
    <property type="match status" value="2"/>
</dbReference>
<evidence type="ECO:0000256" key="8">
    <source>
        <dbReference type="ARBA" id="ARBA00023170"/>
    </source>
</evidence>
<evidence type="ECO:0000256" key="1">
    <source>
        <dbReference type="ARBA" id="ARBA00022527"/>
    </source>
</evidence>
<dbReference type="SUPFAM" id="SSF56112">
    <property type="entry name" value="Protein kinase-like (PK-like)"/>
    <property type="match status" value="2"/>
</dbReference>
<organism evidence="12 13">
    <name type="scientific">Nyssa sinensis</name>
    <dbReference type="NCBI Taxonomy" id="561372"/>
    <lineage>
        <taxon>Eukaryota</taxon>
        <taxon>Viridiplantae</taxon>
        <taxon>Streptophyta</taxon>
        <taxon>Embryophyta</taxon>
        <taxon>Tracheophyta</taxon>
        <taxon>Spermatophyta</taxon>
        <taxon>Magnoliopsida</taxon>
        <taxon>eudicotyledons</taxon>
        <taxon>Gunneridae</taxon>
        <taxon>Pentapetalae</taxon>
        <taxon>asterids</taxon>
        <taxon>Cornales</taxon>
        <taxon>Nyssaceae</taxon>
        <taxon>Nyssa</taxon>
    </lineage>
</organism>
<protein>
    <recommendedName>
        <fullName evidence="11">Gnk2-homologous domain-containing protein</fullName>
    </recommendedName>
</protein>
<feature type="domain" description="Gnk2-homologous" evidence="11">
    <location>
        <begin position="24"/>
        <end position="126"/>
    </location>
</feature>
<keyword evidence="9" id="KW-0472">Membrane</keyword>
<dbReference type="Pfam" id="PF01657">
    <property type="entry name" value="Stress-antifung"/>
    <property type="match status" value="2"/>
</dbReference>
<evidence type="ECO:0000313" key="12">
    <source>
        <dbReference type="EMBL" id="KAA8530584.1"/>
    </source>
</evidence>
<keyword evidence="1" id="KW-0723">Serine/threonine-protein kinase</keyword>
<dbReference type="Gene3D" id="3.30.430.20">
    <property type="entry name" value="Gnk2 domain, C-X8-C-X2-C motif"/>
    <property type="match status" value="2"/>
</dbReference>
<proteinExistence type="predicted"/>
<keyword evidence="3 10" id="KW-0732">Signal</keyword>
<accession>A0A5J5AJV4</accession>
<keyword evidence="9" id="KW-1133">Transmembrane helix</keyword>
<dbReference type="Proteomes" id="UP000325577">
    <property type="component" value="Linkage Group LG2"/>
</dbReference>
<feature type="signal peptide" evidence="10">
    <location>
        <begin position="1"/>
        <end position="19"/>
    </location>
</feature>
<dbReference type="GO" id="GO:0004674">
    <property type="term" value="F:protein serine/threonine kinase activity"/>
    <property type="evidence" value="ECO:0007669"/>
    <property type="project" value="UniProtKB-KW"/>
</dbReference>
<dbReference type="GO" id="GO:0005524">
    <property type="term" value="F:ATP binding"/>
    <property type="evidence" value="ECO:0007669"/>
    <property type="project" value="UniProtKB-KW"/>
</dbReference>
<evidence type="ECO:0000256" key="4">
    <source>
        <dbReference type="ARBA" id="ARBA00022737"/>
    </source>
</evidence>
<dbReference type="InterPro" id="IPR011009">
    <property type="entry name" value="Kinase-like_dom_sf"/>
</dbReference>
<evidence type="ECO:0000259" key="11">
    <source>
        <dbReference type="PROSITE" id="PS51473"/>
    </source>
</evidence>
<evidence type="ECO:0000256" key="9">
    <source>
        <dbReference type="SAM" id="Phobius"/>
    </source>
</evidence>
<feature type="chain" id="PRO_5023898729" description="Gnk2-homologous domain-containing protein" evidence="10">
    <location>
        <begin position="20"/>
        <end position="523"/>
    </location>
</feature>
<evidence type="ECO:0000256" key="6">
    <source>
        <dbReference type="ARBA" id="ARBA00022777"/>
    </source>
</evidence>
<gene>
    <name evidence="12" type="ORF">F0562_005293</name>
</gene>
<dbReference type="AlphaFoldDB" id="A0A5J5AJV4"/>
<dbReference type="EMBL" id="CM018043">
    <property type="protein sequence ID" value="KAA8530584.1"/>
    <property type="molecule type" value="Genomic_DNA"/>
</dbReference>
<reference evidence="12 13" key="1">
    <citation type="submission" date="2019-09" db="EMBL/GenBank/DDBJ databases">
        <title>A chromosome-level genome assembly of the Chinese tupelo Nyssa sinensis.</title>
        <authorList>
            <person name="Yang X."/>
            <person name="Kang M."/>
            <person name="Yang Y."/>
            <person name="Xiong H."/>
            <person name="Wang M."/>
            <person name="Zhang Z."/>
            <person name="Wang Z."/>
            <person name="Wu H."/>
            <person name="Ma T."/>
            <person name="Liu J."/>
            <person name="Xi Z."/>
        </authorList>
    </citation>
    <scope>NUCLEOTIDE SEQUENCE [LARGE SCALE GENOMIC DNA]</scope>
    <source>
        <strain evidence="12">J267</strain>
        <tissue evidence="12">Leaf</tissue>
    </source>
</reference>
<keyword evidence="13" id="KW-1185">Reference proteome</keyword>
<evidence type="ECO:0000313" key="13">
    <source>
        <dbReference type="Proteomes" id="UP000325577"/>
    </source>
</evidence>
<dbReference type="InterPro" id="IPR002902">
    <property type="entry name" value="GNK2"/>
</dbReference>
<evidence type="ECO:0000256" key="7">
    <source>
        <dbReference type="ARBA" id="ARBA00022840"/>
    </source>
</evidence>
<keyword evidence="5" id="KW-0547">Nucleotide-binding</keyword>
<dbReference type="InterPro" id="IPR000719">
    <property type="entry name" value="Prot_kinase_dom"/>
</dbReference>
<keyword evidence="6" id="KW-0418">Kinase</keyword>
<sequence length="523" mass="57413">MLIPFLCSLVFFYPNVVVCNEQNFLRNIECDNTSNYTSNSTFSTNLAQALNTLQSRTATTGFNTTTAGNLIEPVTALALCRGSSSPSTCQSCIAKASSGIRSSCPSQKTAQVWYDLCMVRYSGTNFISKPDNNIVYFYHLDAPVGTSDLDSYSQRVEYLMRNLSSTAVSSEKRYAVGRIELLNLTVYGYVDCTRDISSEDCRTCLASAMEAIKGCCLTKPVSWILTPTCNFQFNTDPAHLDWLNAPLVKYEWEAAVAPSTVGSGGGNCLAIKVLLGGAVSTVMLVIGVLWVVVAKARKRGKVKTDSSGNAEDMWKKECLGTSPFLYDLDQLVVATNQFSPSNRLGRGGFGTVYKMFNDEETHVRTQQIAGTFGYMAPEYANQGYVSAKSDVFSFGVLILETISGRKNFDIKFDEEQRELLNLSWRVEQEGRLIELVDVTLGTFPEEEVLRCMRIGLLCCQESIRDRPTMSSTLAMLSIKSVTIPPAGRPGYHSGRACQVASRQDENKCVSVNSITTSLAANGR</sequence>
<keyword evidence="7" id="KW-0067">ATP-binding</keyword>
<dbReference type="InterPro" id="IPR038408">
    <property type="entry name" value="GNK2_sf"/>
</dbReference>
<keyword evidence="4" id="KW-0677">Repeat</keyword>
<feature type="domain" description="Gnk2-homologous" evidence="11">
    <location>
        <begin position="134"/>
        <end position="238"/>
    </location>
</feature>
<keyword evidence="8" id="KW-0675">Receptor</keyword>
<feature type="transmembrane region" description="Helical" evidence="9">
    <location>
        <begin position="273"/>
        <end position="293"/>
    </location>
</feature>
<name>A0A5J5AJV4_9ASTE</name>
<evidence type="ECO:0000256" key="3">
    <source>
        <dbReference type="ARBA" id="ARBA00022729"/>
    </source>
</evidence>
<dbReference type="InterPro" id="IPR052059">
    <property type="entry name" value="CR_Ser/Thr_kinase"/>
</dbReference>
<dbReference type="Gene3D" id="1.10.510.10">
    <property type="entry name" value="Transferase(Phosphotransferase) domain 1"/>
    <property type="match status" value="1"/>
</dbReference>
<dbReference type="Pfam" id="PF00069">
    <property type="entry name" value="Pkinase"/>
    <property type="match status" value="1"/>
</dbReference>
<evidence type="ECO:0000256" key="5">
    <source>
        <dbReference type="ARBA" id="ARBA00022741"/>
    </source>
</evidence>
<dbReference type="PANTHER" id="PTHR47973">
    <property type="entry name" value="CYSTEINE-RICH RECEPTOR-LIKE PROTEIN KINASE 3"/>
    <property type="match status" value="1"/>
</dbReference>
<evidence type="ECO:0000256" key="2">
    <source>
        <dbReference type="ARBA" id="ARBA00022679"/>
    </source>
</evidence>